<dbReference type="RefSeq" id="XP_002291543.1">
    <property type="nucleotide sequence ID" value="XM_002291507.1"/>
</dbReference>
<proteinExistence type="predicted"/>
<dbReference type="InParanoid" id="B8C439"/>
<feature type="compositionally biased region" description="Basic residues" evidence="1">
    <location>
        <begin position="104"/>
        <end position="121"/>
    </location>
</feature>
<evidence type="ECO:0000313" key="2">
    <source>
        <dbReference type="EMBL" id="EED91650.1"/>
    </source>
</evidence>
<dbReference type="eggNOG" id="ENOG502TAXF">
    <property type="taxonomic scope" value="Eukaryota"/>
</dbReference>
<sequence>MGKKRSNAKKTQVTKKNKISSAYGVSVQKGGTITRNNGVIDTNSLADINVQKNHQKGVTTVNANITNTIHDCAKQINGKHRGTEQEDFHRLQESLQERSLVKQAQKHHQRRIKKERQKQQRKGWGNFARPSSAAKASSMMAPATLTLAPKTTQQLVDDAANQVAQGMSDIGQRVMNVAAVPGQSSLAAAAGSHWMMQNDVNNSAMQQQQPQNNNSFAAFEEDDSDNEWSDTKPTKKVPSFQFQPASFSFQSSFVSLPSPIAPPAGDDVVDPDL</sequence>
<feature type="region of interest" description="Disordered" evidence="1">
    <location>
        <begin position="217"/>
        <end position="239"/>
    </location>
</feature>
<dbReference type="EMBL" id="CM000643">
    <property type="protein sequence ID" value="EED91650.1"/>
    <property type="molecule type" value="Genomic_DNA"/>
</dbReference>
<dbReference type="Proteomes" id="UP000001449">
    <property type="component" value="Chromosome 6"/>
</dbReference>
<accession>B8C439</accession>
<feature type="compositionally biased region" description="Acidic residues" evidence="1">
    <location>
        <begin position="219"/>
        <end position="228"/>
    </location>
</feature>
<dbReference type="PaxDb" id="35128-Thaps23209"/>
<reference evidence="2 3" key="2">
    <citation type="journal article" date="2008" name="Nature">
        <title>The Phaeodactylum genome reveals the evolutionary history of diatom genomes.</title>
        <authorList>
            <person name="Bowler C."/>
            <person name="Allen A.E."/>
            <person name="Badger J.H."/>
            <person name="Grimwood J."/>
            <person name="Jabbari K."/>
            <person name="Kuo A."/>
            <person name="Maheswari U."/>
            <person name="Martens C."/>
            <person name="Maumus F."/>
            <person name="Otillar R.P."/>
            <person name="Rayko E."/>
            <person name="Salamov A."/>
            <person name="Vandepoele K."/>
            <person name="Beszteri B."/>
            <person name="Gruber A."/>
            <person name="Heijde M."/>
            <person name="Katinka M."/>
            <person name="Mock T."/>
            <person name="Valentin K."/>
            <person name="Verret F."/>
            <person name="Berges J.A."/>
            <person name="Brownlee C."/>
            <person name="Cadoret J.P."/>
            <person name="Chiovitti A."/>
            <person name="Choi C.J."/>
            <person name="Coesel S."/>
            <person name="De Martino A."/>
            <person name="Detter J.C."/>
            <person name="Durkin C."/>
            <person name="Falciatore A."/>
            <person name="Fournet J."/>
            <person name="Haruta M."/>
            <person name="Huysman M.J."/>
            <person name="Jenkins B.D."/>
            <person name="Jiroutova K."/>
            <person name="Jorgensen R.E."/>
            <person name="Joubert Y."/>
            <person name="Kaplan A."/>
            <person name="Kroger N."/>
            <person name="Kroth P.G."/>
            <person name="La Roche J."/>
            <person name="Lindquist E."/>
            <person name="Lommer M."/>
            <person name="Martin-Jezequel V."/>
            <person name="Lopez P.J."/>
            <person name="Lucas S."/>
            <person name="Mangogna M."/>
            <person name="McGinnis K."/>
            <person name="Medlin L.K."/>
            <person name="Montsant A."/>
            <person name="Oudot-Le Secq M.P."/>
            <person name="Napoli C."/>
            <person name="Obornik M."/>
            <person name="Parker M.S."/>
            <person name="Petit J.L."/>
            <person name="Porcel B.M."/>
            <person name="Poulsen N."/>
            <person name="Robison M."/>
            <person name="Rychlewski L."/>
            <person name="Rynearson T.A."/>
            <person name="Schmutz J."/>
            <person name="Shapiro H."/>
            <person name="Siaut M."/>
            <person name="Stanley M."/>
            <person name="Sussman M.R."/>
            <person name="Taylor A.R."/>
            <person name="Vardi A."/>
            <person name="von Dassow P."/>
            <person name="Vyverman W."/>
            <person name="Willis A."/>
            <person name="Wyrwicz L.S."/>
            <person name="Rokhsar D.S."/>
            <person name="Weissenbach J."/>
            <person name="Armbrust E.V."/>
            <person name="Green B.R."/>
            <person name="Van de Peer Y."/>
            <person name="Grigoriev I.V."/>
        </authorList>
    </citation>
    <scope>NUCLEOTIDE SEQUENCE [LARGE SCALE GENOMIC DNA]</scope>
    <source>
        <strain evidence="2 3">CCMP1335</strain>
    </source>
</reference>
<protein>
    <submittedName>
        <fullName evidence="2">Uncharacterized protein</fullName>
    </submittedName>
</protein>
<dbReference type="GeneID" id="7453288"/>
<gene>
    <name evidence="2" type="ORF">THAPSDRAFT_23209</name>
</gene>
<dbReference type="HOGENOM" id="CLU_1021142_0_0_1"/>
<name>B8C439_THAPS</name>
<dbReference type="KEGG" id="tps:THAPSDRAFT_23209"/>
<evidence type="ECO:0000256" key="1">
    <source>
        <dbReference type="SAM" id="MobiDB-lite"/>
    </source>
</evidence>
<feature type="compositionally biased region" description="Low complexity" evidence="1">
    <location>
        <begin position="128"/>
        <end position="139"/>
    </location>
</feature>
<organism evidence="2 3">
    <name type="scientific">Thalassiosira pseudonana</name>
    <name type="common">Marine diatom</name>
    <name type="synonym">Cyclotella nana</name>
    <dbReference type="NCBI Taxonomy" id="35128"/>
    <lineage>
        <taxon>Eukaryota</taxon>
        <taxon>Sar</taxon>
        <taxon>Stramenopiles</taxon>
        <taxon>Ochrophyta</taxon>
        <taxon>Bacillariophyta</taxon>
        <taxon>Coscinodiscophyceae</taxon>
        <taxon>Thalassiosirophycidae</taxon>
        <taxon>Thalassiosirales</taxon>
        <taxon>Thalassiosiraceae</taxon>
        <taxon>Thalassiosira</taxon>
    </lineage>
</organism>
<evidence type="ECO:0000313" key="3">
    <source>
        <dbReference type="Proteomes" id="UP000001449"/>
    </source>
</evidence>
<keyword evidence="3" id="KW-1185">Reference proteome</keyword>
<feature type="region of interest" description="Disordered" evidence="1">
    <location>
        <begin position="103"/>
        <end position="139"/>
    </location>
</feature>
<dbReference type="AlphaFoldDB" id="B8C439"/>
<reference evidence="2 3" key="1">
    <citation type="journal article" date="2004" name="Science">
        <title>The genome of the diatom Thalassiosira pseudonana: ecology, evolution, and metabolism.</title>
        <authorList>
            <person name="Armbrust E.V."/>
            <person name="Berges J.A."/>
            <person name="Bowler C."/>
            <person name="Green B.R."/>
            <person name="Martinez D."/>
            <person name="Putnam N.H."/>
            <person name="Zhou S."/>
            <person name="Allen A.E."/>
            <person name="Apt K.E."/>
            <person name="Bechner M."/>
            <person name="Brzezinski M.A."/>
            <person name="Chaal B.K."/>
            <person name="Chiovitti A."/>
            <person name="Davis A.K."/>
            <person name="Demarest M.S."/>
            <person name="Detter J.C."/>
            <person name="Glavina T."/>
            <person name="Goodstein D."/>
            <person name="Hadi M.Z."/>
            <person name="Hellsten U."/>
            <person name="Hildebrand M."/>
            <person name="Jenkins B.D."/>
            <person name="Jurka J."/>
            <person name="Kapitonov V.V."/>
            <person name="Kroger N."/>
            <person name="Lau W.W."/>
            <person name="Lane T.W."/>
            <person name="Larimer F.W."/>
            <person name="Lippmeier J.C."/>
            <person name="Lucas S."/>
            <person name="Medina M."/>
            <person name="Montsant A."/>
            <person name="Obornik M."/>
            <person name="Parker M.S."/>
            <person name="Palenik B."/>
            <person name="Pazour G.J."/>
            <person name="Richardson P.M."/>
            <person name="Rynearson T.A."/>
            <person name="Saito M.A."/>
            <person name="Schwartz D.C."/>
            <person name="Thamatrakoln K."/>
            <person name="Valentin K."/>
            <person name="Vardi A."/>
            <person name="Wilkerson F.P."/>
            <person name="Rokhsar D.S."/>
        </authorList>
    </citation>
    <scope>NUCLEOTIDE SEQUENCE [LARGE SCALE GENOMIC DNA]</scope>
    <source>
        <strain evidence="2 3">CCMP1335</strain>
    </source>
</reference>